<dbReference type="OrthoDB" id="9803333at2"/>
<dbReference type="PRINTS" id="PR00081">
    <property type="entry name" value="GDHRDH"/>
</dbReference>
<dbReference type="NCBIfam" id="NF005559">
    <property type="entry name" value="PRK07231.1"/>
    <property type="match status" value="1"/>
</dbReference>
<dbReference type="EMBL" id="LC066375">
    <property type="protein sequence ID" value="BAT27804.1"/>
    <property type="molecule type" value="Genomic_DNA"/>
</dbReference>
<dbReference type="RefSeq" id="WP_062226812.1">
    <property type="nucleotide sequence ID" value="NZ_BBWR01000003.1"/>
</dbReference>
<dbReference type="PANTHER" id="PTHR42760">
    <property type="entry name" value="SHORT-CHAIN DEHYDROGENASES/REDUCTASES FAMILY MEMBER"/>
    <property type="match status" value="1"/>
</dbReference>
<sequence>MYLERLKLDGKVAVVTGAGQGIGEACATALAEAGATVIVADMDPERVRGAVERLTAAGYKAHGAELNVTRSADVAALADRIAGEHGRIDILVNNAGVARSDVRAEDTSDEHWRFHMDVNLDGLFWCCREFGRKMLEAGSGSIVNIGSMSGFIVNKPQPQAFYNASKAAVHHLTKSLAAEWGQRGVRVNAVAPTYIETPLTRFGMEENPQMYKVWLDMTPMGRVGQPEEIASVVHFLASDAASLLTGSIVVADGGYTCW</sequence>
<protein>
    <submittedName>
        <fullName evidence="3">Short-chain dehydrogenase/reductase SDR</fullName>
    </submittedName>
</protein>
<evidence type="ECO:0000256" key="1">
    <source>
        <dbReference type="ARBA" id="ARBA00006484"/>
    </source>
</evidence>
<dbReference type="Gene3D" id="3.40.50.720">
    <property type="entry name" value="NAD(P)-binding Rossmann-like Domain"/>
    <property type="match status" value="1"/>
</dbReference>
<organism evidence="3">
    <name type="scientific">Aureimonas frigidaquae</name>
    <dbReference type="NCBI Taxonomy" id="424757"/>
    <lineage>
        <taxon>Bacteria</taxon>
        <taxon>Pseudomonadati</taxon>
        <taxon>Pseudomonadota</taxon>
        <taxon>Alphaproteobacteria</taxon>
        <taxon>Hyphomicrobiales</taxon>
        <taxon>Aurantimonadaceae</taxon>
        <taxon>Aureimonas</taxon>
    </lineage>
</organism>
<keyword evidence="2" id="KW-0560">Oxidoreductase</keyword>
<dbReference type="GO" id="GO:0005975">
    <property type="term" value="P:carbohydrate metabolic process"/>
    <property type="evidence" value="ECO:0007669"/>
    <property type="project" value="UniProtKB-ARBA"/>
</dbReference>
<dbReference type="Pfam" id="PF13561">
    <property type="entry name" value="adh_short_C2"/>
    <property type="match status" value="1"/>
</dbReference>
<dbReference type="AlphaFoldDB" id="A0A0P0Z1F0"/>
<dbReference type="PRINTS" id="PR00080">
    <property type="entry name" value="SDRFAMILY"/>
</dbReference>
<reference evidence="3" key="1">
    <citation type="journal article" date="2015" name="Proc. Natl. Acad. Sci. U.S.A.">
        <title>Bacterial clade with the ribosomal RNA operon on a small plasmid rather than the chromosome.</title>
        <authorList>
            <person name="Anda M."/>
            <person name="Ohtsubo Y."/>
            <person name="Okubo T."/>
            <person name="Sugawara M."/>
            <person name="Nagata Y."/>
            <person name="Tsuda M."/>
            <person name="Minamisawa K."/>
            <person name="Mitsui H."/>
        </authorList>
    </citation>
    <scope>NUCLEOTIDE SEQUENCE</scope>
    <source>
        <strain evidence="3">JCM 14755</strain>
    </source>
</reference>
<evidence type="ECO:0000256" key="2">
    <source>
        <dbReference type="ARBA" id="ARBA00023002"/>
    </source>
</evidence>
<comment type="similarity">
    <text evidence="1">Belongs to the short-chain dehydrogenases/reductases (SDR) family.</text>
</comment>
<dbReference type="PANTHER" id="PTHR42760:SF115">
    <property type="entry name" value="3-OXOACYL-[ACYL-CARRIER-PROTEIN] REDUCTASE FABG"/>
    <property type="match status" value="1"/>
</dbReference>
<dbReference type="InterPro" id="IPR020904">
    <property type="entry name" value="Sc_DH/Rdtase_CS"/>
</dbReference>
<dbReference type="GO" id="GO:0016616">
    <property type="term" value="F:oxidoreductase activity, acting on the CH-OH group of donors, NAD or NADP as acceptor"/>
    <property type="evidence" value="ECO:0007669"/>
    <property type="project" value="TreeGrafter"/>
</dbReference>
<dbReference type="FunFam" id="3.40.50.720:FF:000240">
    <property type="entry name" value="SDR family oxidoreductase"/>
    <property type="match status" value="1"/>
</dbReference>
<dbReference type="InterPro" id="IPR002347">
    <property type="entry name" value="SDR_fam"/>
</dbReference>
<accession>A0A0P0Z1F0</accession>
<name>A0A0P0Z1F0_9HYPH</name>
<dbReference type="SUPFAM" id="SSF51735">
    <property type="entry name" value="NAD(P)-binding Rossmann-fold domains"/>
    <property type="match status" value="1"/>
</dbReference>
<dbReference type="InterPro" id="IPR036291">
    <property type="entry name" value="NAD(P)-bd_dom_sf"/>
</dbReference>
<proteinExistence type="inferred from homology"/>
<evidence type="ECO:0000313" key="3">
    <source>
        <dbReference type="EMBL" id="BAT27804.1"/>
    </source>
</evidence>
<dbReference type="PROSITE" id="PS00061">
    <property type="entry name" value="ADH_SHORT"/>
    <property type="match status" value="1"/>
</dbReference>